<accession>A0A6C7E1F3</accession>
<organism evidence="2 3">
    <name type="scientific">Ilumatobacter coccineus (strain NBRC 103263 / KCTC 29153 / YM16-304)</name>
    <dbReference type="NCBI Taxonomy" id="1313172"/>
    <lineage>
        <taxon>Bacteria</taxon>
        <taxon>Bacillati</taxon>
        <taxon>Actinomycetota</taxon>
        <taxon>Acidimicrobiia</taxon>
        <taxon>Acidimicrobiales</taxon>
        <taxon>Ilumatobacteraceae</taxon>
        <taxon>Ilumatobacter</taxon>
    </lineage>
</organism>
<feature type="compositionally biased region" description="Polar residues" evidence="1">
    <location>
        <begin position="8"/>
        <end position="22"/>
    </location>
</feature>
<evidence type="ECO:0000256" key="1">
    <source>
        <dbReference type="SAM" id="MobiDB-lite"/>
    </source>
</evidence>
<feature type="region of interest" description="Disordered" evidence="1">
    <location>
        <begin position="1"/>
        <end position="36"/>
    </location>
</feature>
<evidence type="ECO:0008006" key="4">
    <source>
        <dbReference type="Google" id="ProtNLM"/>
    </source>
</evidence>
<evidence type="ECO:0000313" key="3">
    <source>
        <dbReference type="Proteomes" id="UP000011863"/>
    </source>
</evidence>
<dbReference type="KEGG" id="aym:YM304_04560"/>
<keyword evidence="3" id="KW-1185">Reference proteome</keyword>
<dbReference type="Proteomes" id="UP000011863">
    <property type="component" value="Chromosome"/>
</dbReference>
<reference evidence="2 3" key="1">
    <citation type="journal article" date="2013" name="Int. J. Syst. Evol. Microbiol.">
        <title>Ilumatobacter nonamiense sp. nov. and Ilumatobacter coccineum sp. nov., isolated from seashore sand.</title>
        <authorList>
            <person name="Matsumoto A."/>
            <person name="Kasai H."/>
            <person name="Matsuo Y."/>
            <person name="Shizuri Y."/>
            <person name="Ichikawa N."/>
            <person name="Fujita N."/>
            <person name="Omura S."/>
            <person name="Takahashi Y."/>
        </authorList>
    </citation>
    <scope>NUCLEOTIDE SEQUENCE [LARGE SCALE GENOMIC DNA]</scope>
    <source>
        <strain evidence="3">NBRC 103263 / KCTC 29153 / YM16-304</strain>
    </source>
</reference>
<sequence length="300" mass="33074">MANRDGASMSNSASSCTHQTRPPRSPRHASSVVKRSRQLDALDADWHRANRRPASLRRARTWPDLVDDQRAASALAQALRTASDLDDLVAATDRRGRARAGRRPEHVADPDEVLGALVTAARADELAARVVLQRILPGVIASARRFRRTTYNDDYTDIAIGAAWLVIRSFDIETRRHNVAASLVSDAVWAGFRRATRRKAFTEIPTPNGVFMRKAATPDPVHPISALAETVRAAARAGIADDELEVIRQLARTGSPGLLAQEQRVTPRTIRNRRDRATASIRAALGPDWFEWDHQLTVAA</sequence>
<proteinExistence type="predicted"/>
<protein>
    <recommendedName>
        <fullName evidence="4">Sigma-70 family RNA polymerase sigma factor</fullName>
    </recommendedName>
</protein>
<name>A0A6C7E1F3_ILUCY</name>
<gene>
    <name evidence="2" type="ORF">YM304_04560</name>
</gene>
<evidence type="ECO:0000313" key="2">
    <source>
        <dbReference type="EMBL" id="BAN00770.1"/>
    </source>
</evidence>
<dbReference type="PROSITE" id="PS51257">
    <property type="entry name" value="PROKAR_LIPOPROTEIN"/>
    <property type="match status" value="1"/>
</dbReference>
<dbReference type="AlphaFoldDB" id="A0A6C7E1F3"/>
<dbReference type="EMBL" id="AP012057">
    <property type="protein sequence ID" value="BAN00770.1"/>
    <property type="molecule type" value="Genomic_DNA"/>
</dbReference>